<dbReference type="InParanoid" id="D3BGA4"/>
<keyword evidence="4" id="KW-0539">Nucleus</keyword>
<dbReference type="STRING" id="670386.D3BGA4"/>
<feature type="repeat" description="WD" evidence="5">
    <location>
        <begin position="743"/>
        <end position="777"/>
    </location>
</feature>
<dbReference type="GeneID" id="31363036"/>
<dbReference type="InterPro" id="IPR020472">
    <property type="entry name" value="WD40_PAC1"/>
</dbReference>
<dbReference type="OMA" id="PYVQRHF"/>
<dbReference type="GO" id="GO:0030686">
    <property type="term" value="C:90S preribosome"/>
    <property type="evidence" value="ECO:0007669"/>
    <property type="project" value="TreeGrafter"/>
</dbReference>
<dbReference type="FunCoup" id="D3BGA4">
    <property type="interactions" value="862"/>
</dbReference>
<dbReference type="SMART" id="SM00320">
    <property type="entry name" value="WD40"/>
    <property type="match status" value="11"/>
</dbReference>
<dbReference type="PROSITE" id="PS00678">
    <property type="entry name" value="WD_REPEATS_1"/>
    <property type="match status" value="4"/>
</dbReference>
<feature type="repeat" description="WD" evidence="5">
    <location>
        <begin position="302"/>
        <end position="343"/>
    </location>
</feature>
<feature type="region of interest" description="Disordered" evidence="6">
    <location>
        <begin position="22"/>
        <end position="85"/>
    </location>
</feature>
<keyword evidence="9" id="KW-1185">Reference proteome</keyword>
<dbReference type="InterPro" id="IPR001680">
    <property type="entry name" value="WD40_rpt"/>
</dbReference>
<evidence type="ECO:0000256" key="1">
    <source>
        <dbReference type="ARBA" id="ARBA00004604"/>
    </source>
</evidence>
<evidence type="ECO:0000313" key="8">
    <source>
        <dbReference type="EMBL" id="EFA79504.1"/>
    </source>
</evidence>
<feature type="repeat" description="WD" evidence="5">
    <location>
        <begin position="617"/>
        <end position="649"/>
    </location>
</feature>
<dbReference type="Pfam" id="PF00400">
    <property type="entry name" value="WD40"/>
    <property type="match status" value="9"/>
</dbReference>
<feature type="compositionally biased region" description="Acidic residues" evidence="6">
    <location>
        <begin position="22"/>
        <end position="46"/>
    </location>
</feature>
<dbReference type="PRINTS" id="PR00320">
    <property type="entry name" value="GPROTEINBRPT"/>
</dbReference>
<comment type="caution">
    <text evidence="8">The sequence shown here is derived from an EMBL/GenBank/DDBJ whole genome shotgun (WGS) entry which is preliminary data.</text>
</comment>
<dbReference type="GO" id="GO:0032040">
    <property type="term" value="C:small-subunit processome"/>
    <property type="evidence" value="ECO:0007669"/>
    <property type="project" value="InterPro"/>
</dbReference>
<feature type="repeat" description="WD" evidence="5">
    <location>
        <begin position="659"/>
        <end position="700"/>
    </location>
</feature>
<feature type="domain" description="U3 small nucleolar RNA-associated protein 13 C-terminal" evidence="7">
    <location>
        <begin position="798"/>
        <end position="931"/>
    </location>
</feature>
<dbReference type="EMBL" id="ADBJ01000034">
    <property type="protein sequence ID" value="EFA79504.1"/>
    <property type="molecule type" value="Genomic_DNA"/>
</dbReference>
<dbReference type="SUPFAM" id="SSF50978">
    <property type="entry name" value="WD40 repeat-like"/>
    <property type="match status" value="2"/>
</dbReference>
<accession>D3BGA4</accession>
<feature type="repeat" description="WD" evidence="5">
    <location>
        <begin position="529"/>
        <end position="570"/>
    </location>
</feature>
<name>D3BGA4_HETP5</name>
<dbReference type="PANTHER" id="PTHR19854:SF15">
    <property type="entry name" value="TRANSDUCIN BETA-LIKE PROTEIN 3"/>
    <property type="match status" value="1"/>
</dbReference>
<dbReference type="GO" id="GO:0000480">
    <property type="term" value="P:endonucleolytic cleavage in 5'-ETS of tricistronic rRNA transcript (SSU-rRNA, 5.8S rRNA, LSU-rRNA)"/>
    <property type="evidence" value="ECO:0007669"/>
    <property type="project" value="TreeGrafter"/>
</dbReference>
<dbReference type="CDD" id="cd00200">
    <property type="entry name" value="WD40"/>
    <property type="match status" value="1"/>
</dbReference>
<gene>
    <name evidence="8" type="primary">utp13</name>
    <name evidence="8" type="ORF">PPL_07555</name>
</gene>
<keyword evidence="2 5" id="KW-0853">WD repeat</keyword>
<dbReference type="GO" id="GO:0000472">
    <property type="term" value="P:endonucleolytic cleavage to generate mature 5'-end of SSU-rRNA from (SSU-rRNA, 5.8S rRNA, LSU-rRNA)"/>
    <property type="evidence" value="ECO:0007669"/>
    <property type="project" value="TreeGrafter"/>
</dbReference>
<dbReference type="InterPro" id="IPR019775">
    <property type="entry name" value="WD40_repeat_CS"/>
</dbReference>
<dbReference type="Proteomes" id="UP000001396">
    <property type="component" value="Unassembled WGS sequence"/>
</dbReference>
<dbReference type="InterPro" id="IPR036322">
    <property type="entry name" value="WD40_repeat_dom_sf"/>
</dbReference>
<feature type="repeat" description="WD" evidence="5">
    <location>
        <begin position="261"/>
        <end position="302"/>
    </location>
</feature>
<feature type="compositionally biased region" description="Basic and acidic residues" evidence="6">
    <location>
        <begin position="56"/>
        <end position="79"/>
    </location>
</feature>
<dbReference type="AlphaFoldDB" id="D3BGA4"/>
<evidence type="ECO:0000259" key="7">
    <source>
        <dbReference type="Pfam" id="PF08625"/>
    </source>
</evidence>
<evidence type="ECO:0000256" key="6">
    <source>
        <dbReference type="SAM" id="MobiDB-lite"/>
    </source>
</evidence>
<feature type="repeat" description="WD" evidence="5">
    <location>
        <begin position="219"/>
        <end position="260"/>
    </location>
</feature>
<dbReference type="PROSITE" id="PS50294">
    <property type="entry name" value="WD_REPEATS_REGION"/>
    <property type="match status" value="7"/>
</dbReference>
<evidence type="ECO:0000256" key="4">
    <source>
        <dbReference type="ARBA" id="ARBA00023242"/>
    </source>
</evidence>
<proteinExistence type="predicted"/>
<dbReference type="InterPro" id="IPR013934">
    <property type="entry name" value="Utp13_C"/>
</dbReference>
<dbReference type="Pfam" id="PF08625">
    <property type="entry name" value="Utp13"/>
    <property type="match status" value="1"/>
</dbReference>
<dbReference type="Gene3D" id="2.130.10.10">
    <property type="entry name" value="YVTN repeat-like/Quinoprotein amine dehydrogenase"/>
    <property type="match status" value="3"/>
</dbReference>
<evidence type="ECO:0000256" key="5">
    <source>
        <dbReference type="PROSITE-ProRule" id="PRU00221"/>
    </source>
</evidence>
<keyword evidence="3" id="KW-0677">Repeat</keyword>
<dbReference type="PROSITE" id="PS50082">
    <property type="entry name" value="WD_REPEATS_2"/>
    <property type="match status" value="9"/>
</dbReference>
<dbReference type="FunFam" id="2.130.10.10:FF:000230">
    <property type="entry name" value="Transducin beta-like protein 3"/>
    <property type="match status" value="1"/>
</dbReference>
<feature type="repeat" description="WD" evidence="5">
    <location>
        <begin position="571"/>
        <end position="612"/>
    </location>
</feature>
<reference evidence="8 9" key="1">
    <citation type="journal article" date="2011" name="Genome Res.">
        <title>Phylogeny-wide analysis of social amoeba genomes highlights ancient origins for complex intercellular communication.</title>
        <authorList>
            <person name="Heidel A.J."/>
            <person name="Lawal H.M."/>
            <person name="Felder M."/>
            <person name="Schilde C."/>
            <person name="Helps N.R."/>
            <person name="Tunggal B."/>
            <person name="Rivero F."/>
            <person name="John U."/>
            <person name="Schleicher M."/>
            <person name="Eichinger L."/>
            <person name="Platzer M."/>
            <person name="Noegel A.A."/>
            <person name="Schaap P."/>
            <person name="Gloeckner G."/>
        </authorList>
    </citation>
    <scope>NUCLEOTIDE SEQUENCE [LARGE SCALE GENOMIC DNA]</scope>
    <source>
        <strain evidence="9">ATCC 26659 / Pp 5 / PN500</strain>
    </source>
</reference>
<dbReference type="PANTHER" id="PTHR19854">
    <property type="entry name" value="TRANSDUCIN BETA-LIKE 3"/>
    <property type="match status" value="1"/>
</dbReference>
<sequence length="943" mass="106568">MNLNGIDLSKVKFVEVVEDEDLEDFDDEMIDQDGEENEDDQVDYESDQVIKVESLYNDKKDKKNNSNEKREKKTLEINKSRAQTTTQNRKLKTVFKPESVIGSIYTGGPIIVNSEASFMITTCSNRVCFVSTEDGVELYEPLVFEAKVTALSLSPDNTKLMVALNNLHLHIYDMTKLAGVAADEIKLVDADNDQQADKTDQKEKEDDITRTSRLLIRMWKAHEAPILSIDFHSSGGVVATGSADGSVRVWDIDKGFCTHNLKDDCGVVSIVKFHSKTLRVVAVSDDNNIRVWDLVTKQRVILENHLAQISGITFSNSKEELISCGRDKVLSLWDMTTLKLKKTVPIFQELSGIITLPKRFLNSTSLPEKLQAKIKAIRTKLSANPQLSSKVSKEDLTIVVGGYDVMRAWCMETGESVWREDGLEKKDQKDNDQDIEPLFTYTHILIILFELLLILIITSRQSKDKIISVTSEHNMIVYECESFDRVSEIIGYNDEIVDIKYLNKTEIAVATNSNEIRLYDLNTKKSKLLRGHSDLVMAIDVSNDGKLLVSASRDNSIRLWNVETLECLSVGNGHTGVVSAIAMSKKSGYIISGSLDRTLKLWKLNGKTKQLEVQTTVIAHDKDINSIQIAPNDKLVATGSQDTYVKLWNAADLKSAGVIKAHRRGVWSVDFSPVDQCLLSTSADGSIKIWSLADFSCLKTFEGHSGSVLRATFISYGMQIVSVGTDSLVKLWTIKTNECVNTFEKHDAKIWALAVTPQNDQQQFITGSSDSRIIVWKDYTILEEIEKHLKEEEAIKNQQSLDTSLRQRDFKRALKLALILNQPRQSLNIFNMMMESENGEDLIKSTLKKFGKLDIVKILKFVRDWNTNSKFVPVSQIILRSIMTMYLPSEIIKIHELPELLESLIPYNERHFQRLDRILQKTYLLDFTISSINPAASDLLKQR</sequence>
<dbReference type="RefSeq" id="XP_020431625.1">
    <property type="nucleotide sequence ID" value="XM_020578390.1"/>
</dbReference>
<organism evidence="8 9">
    <name type="scientific">Heterostelium pallidum (strain ATCC 26659 / Pp 5 / PN500)</name>
    <name type="common">Cellular slime mold</name>
    <name type="synonym">Polysphondylium pallidum</name>
    <dbReference type="NCBI Taxonomy" id="670386"/>
    <lineage>
        <taxon>Eukaryota</taxon>
        <taxon>Amoebozoa</taxon>
        <taxon>Evosea</taxon>
        <taxon>Eumycetozoa</taxon>
        <taxon>Dictyostelia</taxon>
        <taxon>Acytosteliales</taxon>
        <taxon>Acytosteliaceae</taxon>
        <taxon>Heterostelium</taxon>
    </lineage>
</organism>
<comment type="subcellular location">
    <subcellularLocation>
        <location evidence="1">Nucleus</location>
        <location evidence="1">Nucleolus</location>
    </subcellularLocation>
</comment>
<evidence type="ECO:0000313" key="9">
    <source>
        <dbReference type="Proteomes" id="UP000001396"/>
    </source>
</evidence>
<feature type="repeat" description="WD" evidence="5">
    <location>
        <begin position="701"/>
        <end position="742"/>
    </location>
</feature>
<evidence type="ECO:0000256" key="2">
    <source>
        <dbReference type="ARBA" id="ARBA00022574"/>
    </source>
</evidence>
<dbReference type="GO" id="GO:0034511">
    <property type="term" value="F:U3 snoRNA binding"/>
    <property type="evidence" value="ECO:0007669"/>
    <property type="project" value="TreeGrafter"/>
</dbReference>
<evidence type="ECO:0000256" key="3">
    <source>
        <dbReference type="ARBA" id="ARBA00022737"/>
    </source>
</evidence>
<protein>
    <submittedName>
        <fullName evidence="8">WD40 repeat-containing protein</fullName>
    </submittedName>
</protein>
<dbReference type="InterPro" id="IPR015943">
    <property type="entry name" value="WD40/YVTN_repeat-like_dom_sf"/>
</dbReference>